<dbReference type="Pfam" id="PF13569">
    <property type="entry name" value="DUF4132"/>
    <property type="match status" value="1"/>
</dbReference>
<evidence type="ECO:0000259" key="2">
    <source>
        <dbReference type="Pfam" id="PF13569"/>
    </source>
</evidence>
<evidence type="ECO:0000313" key="4">
    <source>
        <dbReference type="Proteomes" id="UP000614047"/>
    </source>
</evidence>
<reference evidence="3" key="1">
    <citation type="submission" date="2020-11" db="EMBL/GenBank/DDBJ databases">
        <title>Sequencing the genomes of 1000 actinobacteria strains.</title>
        <authorList>
            <person name="Klenk H.-P."/>
        </authorList>
    </citation>
    <scope>NUCLEOTIDE SEQUENCE</scope>
    <source>
        <strain evidence="3">DSM 43175</strain>
    </source>
</reference>
<comment type="caution">
    <text evidence="3">The sequence shown here is derived from an EMBL/GenBank/DDBJ whole genome shotgun (WGS) entry which is preliminary data.</text>
</comment>
<keyword evidence="4" id="KW-1185">Reference proteome</keyword>
<gene>
    <name evidence="3" type="ORF">IW256_006002</name>
</gene>
<evidence type="ECO:0000313" key="3">
    <source>
        <dbReference type="EMBL" id="MBG6091889.1"/>
    </source>
</evidence>
<accession>A0A931DIN2</accession>
<feature type="region of interest" description="Disordered" evidence="1">
    <location>
        <begin position="1"/>
        <end position="35"/>
    </location>
</feature>
<organism evidence="3 4">
    <name type="scientific">Actinomadura viridis</name>
    <dbReference type="NCBI Taxonomy" id="58110"/>
    <lineage>
        <taxon>Bacteria</taxon>
        <taxon>Bacillati</taxon>
        <taxon>Actinomycetota</taxon>
        <taxon>Actinomycetes</taxon>
        <taxon>Streptosporangiales</taxon>
        <taxon>Thermomonosporaceae</taxon>
        <taxon>Actinomadura</taxon>
    </lineage>
</organism>
<feature type="domain" description="DUF4132" evidence="2">
    <location>
        <begin position="813"/>
        <end position="991"/>
    </location>
</feature>
<dbReference type="InterPro" id="IPR025406">
    <property type="entry name" value="DUF4132"/>
</dbReference>
<dbReference type="EMBL" id="JADOUA010000001">
    <property type="protein sequence ID" value="MBG6091889.1"/>
    <property type="molecule type" value="Genomic_DNA"/>
</dbReference>
<dbReference type="Proteomes" id="UP000614047">
    <property type="component" value="Unassembled WGS sequence"/>
</dbReference>
<proteinExistence type="predicted"/>
<dbReference type="AlphaFoldDB" id="A0A931DIN2"/>
<dbReference type="RefSeq" id="WP_197014151.1">
    <property type="nucleotide sequence ID" value="NZ_BAABES010000002.1"/>
</dbReference>
<evidence type="ECO:0000256" key="1">
    <source>
        <dbReference type="SAM" id="MobiDB-lite"/>
    </source>
</evidence>
<name>A0A931DIN2_9ACTN</name>
<protein>
    <recommendedName>
        <fullName evidence="2">DUF4132 domain-containing protein</fullName>
    </recommendedName>
</protein>
<sequence length="1064" mass="116249">MDEETLIIPPSWRRRLHPRRGGTPGPAIKPAPSAGPALRARIEAQAAEIDELLDHPRSDPGLVAATRRHLRGEDDPLGAAVAGQIVTRQESIQSDHLTALVDAWCTEHGVAFAAAAVAALSKAEPTWRWIERGEATEAWVRLRNPKEKYGHWWSTRGAARRMRAVLAAADGTEYDRAVARLEDYRDDPLLRLVTAYLVPTRQDWVNECLDEIDNGLRHSRDWMLWCSVRSAEQLVPLGPLGWMAGQADLVTTAVDGAGAALAPVLAEAYDSATRADARRHTAESLAILPTDEAFQALLDRAGKERVQPALLAAMKRFPARAARLLPPAASGTGKAAALAAELLSDHLLAHPELAPEPPATARVPEASAAELPASLADPPWTRKRPAREPVVIDGLLPFTDPAVRWKRGERKLWSSTYHRKEDWAQWLADYEKGLLQPWQETILFLNGPKERVRPLFGAWSPHSLWSVERHALELAARFELDAVPILLHAAAKRAAGAGEALVPFLTPQVASMMADWAVRLKSARPIASDWFARHRVAAAPLFVPAALGRARAPRHAAELALLRIAERDGAEPVIEVARAYGDRAAAAIADLMTKDPSEVMPVRAPKIGDWADPALLPRVLLNGRDRALPPSAVRHLLMLLALPDGIPRGAAEEIRATCDAESLAEFSWAVFERWQAAGSPARDGWALTQLGPFGGDDAARRLAPLIRAWPGQSRHKNASAGLDVLAEIGTDVALTHLHGIAQKLKFKGLREQAREKIDQIAEELGLSEDELADRLVPDFGLDPGGGLVLDYGPRRFTVGFDERLKPYVLDGNGKPRKTLPKPGAKDDPELAPAAYKRFAALKKDVRTVAAVQIRRLETAMIARRRWDLPDFQRYLMSHPLMGHIVRRLVWLTDDGTTFRVAEDATFAGPADDTLTLPPAASVRVAHRLDLDDSIAAWSEVFADYEIAQPFPQLGRPVHALTLDELRTGGLERFEGVTVPLGRLLNLERHGWEHNAPADAGIVDNLIRSLPRGANAMIVFAPGVPIGHREPTEQVTLTSVCVLGGPLDPITASELLAELTDLSTP</sequence>